<evidence type="ECO:0000313" key="3">
    <source>
        <dbReference type="Proteomes" id="UP000294927"/>
    </source>
</evidence>
<evidence type="ECO:0000313" key="2">
    <source>
        <dbReference type="EMBL" id="TDV57266.1"/>
    </source>
</evidence>
<feature type="compositionally biased region" description="Basic residues" evidence="1">
    <location>
        <begin position="1"/>
        <end position="11"/>
    </location>
</feature>
<dbReference type="AlphaFoldDB" id="A0A4R7W3P3"/>
<evidence type="ECO:0000256" key="1">
    <source>
        <dbReference type="SAM" id="MobiDB-lite"/>
    </source>
</evidence>
<dbReference type="Proteomes" id="UP000294927">
    <property type="component" value="Unassembled WGS sequence"/>
</dbReference>
<gene>
    <name evidence="2" type="ORF">CLV71_101137</name>
</gene>
<proteinExistence type="predicted"/>
<comment type="caution">
    <text evidence="2">The sequence shown here is derived from an EMBL/GenBank/DDBJ whole genome shotgun (WGS) entry which is preliminary data.</text>
</comment>
<protein>
    <submittedName>
        <fullName evidence="2">Uncharacterized protein</fullName>
    </submittedName>
</protein>
<name>A0A4R7W3P3_9PSEU</name>
<accession>A0A4R7W3P3</accession>
<keyword evidence="3" id="KW-1185">Reference proteome</keyword>
<reference evidence="2 3" key="1">
    <citation type="submission" date="2019-03" db="EMBL/GenBank/DDBJ databases">
        <title>Genomic Encyclopedia of Archaeal and Bacterial Type Strains, Phase II (KMG-II): from individual species to whole genera.</title>
        <authorList>
            <person name="Goeker M."/>
        </authorList>
    </citation>
    <scope>NUCLEOTIDE SEQUENCE [LARGE SCALE GENOMIC DNA]</scope>
    <source>
        <strain evidence="2 3">DSM 45499</strain>
    </source>
</reference>
<dbReference type="RefSeq" id="WP_133900582.1">
    <property type="nucleotide sequence ID" value="NZ_SOCP01000001.1"/>
</dbReference>
<dbReference type="EMBL" id="SOCP01000001">
    <property type="protein sequence ID" value="TDV57266.1"/>
    <property type="molecule type" value="Genomic_DNA"/>
</dbReference>
<organism evidence="2 3">
    <name type="scientific">Actinophytocola oryzae</name>
    <dbReference type="NCBI Taxonomy" id="502181"/>
    <lineage>
        <taxon>Bacteria</taxon>
        <taxon>Bacillati</taxon>
        <taxon>Actinomycetota</taxon>
        <taxon>Actinomycetes</taxon>
        <taxon>Pseudonocardiales</taxon>
        <taxon>Pseudonocardiaceae</taxon>
    </lineage>
</organism>
<feature type="compositionally biased region" description="Basic and acidic residues" evidence="1">
    <location>
        <begin position="12"/>
        <end position="33"/>
    </location>
</feature>
<feature type="region of interest" description="Disordered" evidence="1">
    <location>
        <begin position="1"/>
        <end position="41"/>
    </location>
</feature>
<sequence>MTDRVQKRKRKLSPDSSRKKAREGVDSPERNSSDDEGTTTALALRTRAELKSEVEPKSNLDVEFSLDDNSDIGAPRQVTTTTVPKPAVKAVTTKPANPFVGQVAALRGNFPSGYHDTAHFAPTTKKPKHGVWGKKGSKPLRKWVKLALDSINANDDFVVDSKRGEKGGWIYLVSMDGETVGYLSGSKAPPGNPPAKYIEIFLDAKKNTVSAFPSDPSMF</sequence>